<dbReference type="HOGENOM" id="CLU_000960_8_3_1"/>
<keyword evidence="2 5" id="KW-0812">Transmembrane</keyword>
<comment type="subcellular location">
    <subcellularLocation>
        <location evidence="1">Membrane</location>
        <topology evidence="1">Multi-pass membrane protein</topology>
    </subcellularLocation>
</comment>
<evidence type="ECO:0000256" key="1">
    <source>
        <dbReference type="ARBA" id="ARBA00004141"/>
    </source>
</evidence>
<proteinExistence type="predicted"/>
<evidence type="ECO:0000256" key="5">
    <source>
        <dbReference type="SAM" id="Phobius"/>
    </source>
</evidence>
<accession>R8BVD7</accession>
<evidence type="ECO:0000256" key="3">
    <source>
        <dbReference type="ARBA" id="ARBA00022989"/>
    </source>
</evidence>
<evidence type="ECO:0000313" key="7">
    <source>
        <dbReference type="Proteomes" id="UP000014074"/>
    </source>
</evidence>
<dbReference type="GO" id="GO:0022857">
    <property type="term" value="F:transmembrane transporter activity"/>
    <property type="evidence" value="ECO:0007669"/>
    <property type="project" value="TreeGrafter"/>
</dbReference>
<keyword evidence="7" id="KW-1185">Reference proteome</keyword>
<dbReference type="GO" id="GO:0005886">
    <property type="term" value="C:plasma membrane"/>
    <property type="evidence" value="ECO:0007669"/>
    <property type="project" value="TreeGrafter"/>
</dbReference>
<dbReference type="KEGG" id="tmn:UCRPA7_1204"/>
<keyword evidence="3 5" id="KW-1133">Transmembrane helix</keyword>
<reference evidence="7" key="1">
    <citation type="journal article" date="2013" name="Genome Announc.">
        <title>Draft genome sequence of the ascomycete Phaeoacremonium aleophilum strain UCR-PA7, a causal agent of the esca disease complex in grapevines.</title>
        <authorList>
            <person name="Blanco-Ulate B."/>
            <person name="Rolshausen P."/>
            <person name="Cantu D."/>
        </authorList>
    </citation>
    <scope>NUCLEOTIDE SEQUENCE [LARGE SCALE GENOMIC DNA]</scope>
    <source>
        <strain evidence="7">UCR-PA7</strain>
    </source>
</reference>
<dbReference type="SUPFAM" id="SSF103473">
    <property type="entry name" value="MFS general substrate transporter"/>
    <property type="match status" value="1"/>
</dbReference>
<dbReference type="InterPro" id="IPR036259">
    <property type="entry name" value="MFS_trans_sf"/>
</dbReference>
<protein>
    <submittedName>
        <fullName evidence="6">Putative major facilitator superfamily transporter protein</fullName>
    </submittedName>
</protein>
<keyword evidence="4 5" id="KW-0472">Membrane</keyword>
<evidence type="ECO:0000256" key="4">
    <source>
        <dbReference type="ARBA" id="ARBA00023136"/>
    </source>
</evidence>
<dbReference type="PANTHER" id="PTHR23501:SF199">
    <property type="entry name" value="MFS EFFLUX TRANSPORTER INPD-RELATED"/>
    <property type="match status" value="1"/>
</dbReference>
<dbReference type="EMBL" id="KB932835">
    <property type="protein sequence ID" value="EOO03313.1"/>
    <property type="molecule type" value="Genomic_DNA"/>
</dbReference>
<dbReference type="GeneID" id="19321332"/>
<gene>
    <name evidence="6" type="ORF">UCRPA7_1204</name>
</gene>
<dbReference type="RefSeq" id="XP_007911981.1">
    <property type="nucleotide sequence ID" value="XM_007913790.1"/>
</dbReference>
<organism evidence="6 7">
    <name type="scientific">Phaeoacremonium minimum (strain UCR-PA7)</name>
    <name type="common">Esca disease fungus</name>
    <name type="synonym">Togninia minima</name>
    <dbReference type="NCBI Taxonomy" id="1286976"/>
    <lineage>
        <taxon>Eukaryota</taxon>
        <taxon>Fungi</taxon>
        <taxon>Dikarya</taxon>
        <taxon>Ascomycota</taxon>
        <taxon>Pezizomycotina</taxon>
        <taxon>Sordariomycetes</taxon>
        <taxon>Sordariomycetidae</taxon>
        <taxon>Togniniales</taxon>
        <taxon>Togniniaceae</taxon>
        <taxon>Phaeoacremonium</taxon>
    </lineage>
</organism>
<dbReference type="AlphaFoldDB" id="R8BVD7"/>
<evidence type="ECO:0000313" key="6">
    <source>
        <dbReference type="EMBL" id="EOO03313.1"/>
    </source>
</evidence>
<feature type="transmembrane region" description="Helical" evidence="5">
    <location>
        <begin position="130"/>
        <end position="152"/>
    </location>
</feature>
<dbReference type="Proteomes" id="UP000014074">
    <property type="component" value="Unassembled WGS sequence"/>
</dbReference>
<sequence length="181" mass="18984">MFFAAVVAPIGAGLLTTLHPDSGHSRWIAYQFLYGIGLGASVQSALLAAQATLPLSDVAIGTAIINFSQQFGGALFVSVGENVFLNNLASGLKTIPGLDVTSVLNTGATELRDTVPAQYLEKVVSTYNDALMKTMTVAAAMSALSILGVVCVEWKDIRKKQKDVERPVQDVEKAVGDAGNA</sequence>
<name>R8BVD7_PHAM7</name>
<evidence type="ECO:0000256" key="2">
    <source>
        <dbReference type="ARBA" id="ARBA00022692"/>
    </source>
</evidence>
<dbReference type="PANTHER" id="PTHR23501">
    <property type="entry name" value="MAJOR FACILITATOR SUPERFAMILY"/>
    <property type="match status" value="1"/>
</dbReference>
<dbReference type="OrthoDB" id="10021397at2759"/>
<dbReference type="eggNOG" id="KOG0254">
    <property type="taxonomic scope" value="Eukaryota"/>
</dbReference>